<keyword evidence="1" id="KW-0732">Signal</keyword>
<name>A0A3L6DKT5_MAIZE</name>
<dbReference type="Proteomes" id="UP000251960">
    <property type="component" value="Chromosome 8"/>
</dbReference>
<organism evidence="2 3">
    <name type="scientific">Zea mays</name>
    <name type="common">Maize</name>
    <dbReference type="NCBI Taxonomy" id="4577"/>
    <lineage>
        <taxon>Eukaryota</taxon>
        <taxon>Viridiplantae</taxon>
        <taxon>Streptophyta</taxon>
        <taxon>Embryophyta</taxon>
        <taxon>Tracheophyta</taxon>
        <taxon>Spermatophyta</taxon>
        <taxon>Magnoliopsida</taxon>
        <taxon>Liliopsida</taxon>
        <taxon>Poales</taxon>
        <taxon>Poaceae</taxon>
        <taxon>PACMAD clade</taxon>
        <taxon>Panicoideae</taxon>
        <taxon>Andropogonodae</taxon>
        <taxon>Andropogoneae</taxon>
        <taxon>Tripsacinae</taxon>
        <taxon>Zea</taxon>
    </lineage>
</organism>
<proteinExistence type="predicted"/>
<protein>
    <submittedName>
        <fullName evidence="2">Uncharacterized protein</fullName>
    </submittedName>
</protein>
<dbReference type="ExpressionAtlas" id="A0A3L6DKT5">
    <property type="expression patterns" value="baseline and differential"/>
</dbReference>
<evidence type="ECO:0000313" key="3">
    <source>
        <dbReference type="Proteomes" id="UP000251960"/>
    </source>
</evidence>
<comment type="caution">
    <text evidence="2">The sequence shown here is derived from an EMBL/GenBank/DDBJ whole genome shotgun (WGS) entry which is preliminary data.</text>
</comment>
<feature type="chain" id="PRO_5018627907" evidence="1">
    <location>
        <begin position="30"/>
        <end position="80"/>
    </location>
</feature>
<evidence type="ECO:0000313" key="2">
    <source>
        <dbReference type="EMBL" id="PWZ09099.1"/>
    </source>
</evidence>
<dbReference type="OMA" id="DLVPFCY"/>
<dbReference type="AlphaFoldDB" id="A0A3L6DKT5"/>
<evidence type="ECO:0000256" key="1">
    <source>
        <dbReference type="SAM" id="SignalP"/>
    </source>
</evidence>
<dbReference type="EMBL" id="NCVQ01000009">
    <property type="protein sequence ID" value="PWZ09099.1"/>
    <property type="molecule type" value="Genomic_DNA"/>
</dbReference>
<dbReference type="SMR" id="A0A3L6DKT5"/>
<feature type="signal peptide" evidence="1">
    <location>
        <begin position="1"/>
        <end position="29"/>
    </location>
</feature>
<sequence length="80" mass="8918">MEATSKAMASGLLVLLLLINTGFVLPVHSEDCWADTRVICTKTHNCRDDTCAGRGMPDGRCHWEFPNLVPFCQCLRPNCH</sequence>
<reference evidence="2 3" key="1">
    <citation type="journal article" date="2018" name="Nat. Genet.">
        <title>Extensive intraspecific gene order and gene structural variations between Mo17 and other maize genomes.</title>
        <authorList>
            <person name="Sun S."/>
            <person name="Zhou Y."/>
            <person name="Chen J."/>
            <person name="Shi J."/>
            <person name="Zhao H."/>
            <person name="Zhao H."/>
            <person name="Song W."/>
            <person name="Zhang M."/>
            <person name="Cui Y."/>
            <person name="Dong X."/>
            <person name="Liu H."/>
            <person name="Ma X."/>
            <person name="Jiao Y."/>
            <person name="Wang B."/>
            <person name="Wei X."/>
            <person name="Stein J.C."/>
            <person name="Glaubitz J.C."/>
            <person name="Lu F."/>
            <person name="Yu G."/>
            <person name="Liang C."/>
            <person name="Fengler K."/>
            <person name="Li B."/>
            <person name="Rafalski A."/>
            <person name="Schnable P.S."/>
            <person name="Ware D.H."/>
            <person name="Buckler E.S."/>
            <person name="Lai J."/>
        </authorList>
    </citation>
    <scope>NUCLEOTIDE SEQUENCE [LARGE SCALE GENOMIC DNA]</scope>
    <source>
        <strain evidence="3">cv. Missouri 17</strain>
        <tissue evidence="2">Seedling</tissue>
    </source>
</reference>
<accession>A0A3L6DKT5</accession>
<gene>
    <name evidence="2" type="ORF">Zm00014a_022857</name>
</gene>